<evidence type="ECO:0000256" key="2">
    <source>
        <dbReference type="SAM" id="Phobius"/>
    </source>
</evidence>
<feature type="transmembrane region" description="Helical" evidence="2">
    <location>
        <begin position="57"/>
        <end position="79"/>
    </location>
</feature>
<evidence type="ECO:0000256" key="1">
    <source>
        <dbReference type="SAM" id="MobiDB-lite"/>
    </source>
</evidence>
<dbReference type="HOGENOM" id="CLU_859601_0_0_0"/>
<organism evidence="3">
    <name type="scientific">Candidatus Moduliflexus flocculans</name>
    <dbReference type="NCBI Taxonomy" id="1499966"/>
    <lineage>
        <taxon>Bacteria</taxon>
        <taxon>Candidatus Moduliflexota</taxon>
        <taxon>Candidatus Moduliflexia</taxon>
        <taxon>Candidatus Moduliflexales</taxon>
        <taxon>Candidatus Moduliflexaceae</taxon>
    </lineage>
</organism>
<evidence type="ECO:0000313" key="3">
    <source>
        <dbReference type="EMBL" id="GAK49917.1"/>
    </source>
</evidence>
<feature type="region of interest" description="Disordered" evidence="1">
    <location>
        <begin position="1"/>
        <end position="36"/>
    </location>
</feature>
<proteinExistence type="predicted"/>
<evidence type="ECO:0000313" key="4">
    <source>
        <dbReference type="Proteomes" id="UP000030700"/>
    </source>
</evidence>
<reference evidence="3" key="1">
    <citation type="journal article" date="2015" name="PeerJ">
        <title>First genomic representation of candidate bacterial phylum KSB3 points to enhanced environmental sensing as a trigger of wastewater bulking.</title>
        <authorList>
            <person name="Sekiguchi Y."/>
            <person name="Ohashi A."/>
            <person name="Parks D.H."/>
            <person name="Yamauchi T."/>
            <person name="Tyson G.W."/>
            <person name="Hugenholtz P."/>
        </authorList>
    </citation>
    <scope>NUCLEOTIDE SEQUENCE [LARGE SCALE GENOMIC DNA]</scope>
</reference>
<keyword evidence="2" id="KW-1133">Transmembrane helix</keyword>
<keyword evidence="4" id="KW-1185">Reference proteome</keyword>
<protein>
    <submittedName>
        <fullName evidence="3">Uncharacterized protein</fullName>
    </submittedName>
</protein>
<feature type="transmembrane region" description="Helical" evidence="2">
    <location>
        <begin position="225"/>
        <end position="245"/>
    </location>
</feature>
<dbReference type="AlphaFoldDB" id="A0A0S6VRE6"/>
<gene>
    <name evidence="3" type="ORF">U14_01141</name>
</gene>
<accession>A0A0S6VRE6</accession>
<name>A0A0S6VRE6_9BACT</name>
<dbReference type="Proteomes" id="UP000030700">
    <property type="component" value="Unassembled WGS sequence"/>
</dbReference>
<dbReference type="EMBL" id="DF820455">
    <property type="protein sequence ID" value="GAK49917.1"/>
    <property type="molecule type" value="Genomic_DNA"/>
</dbReference>
<sequence>MAISSSSMPRTAALSAAQDQMRRMETRSRSLSPEENDAMDVAMKDAAKTMKRYETRISLSFLFILLVIVTIVLAVIRALPEGIAAMTPKTATDPLAMLLASFAWLFGSAPMIKAASADLMSVLAPFLAVSVAIERLLETGFNWFEQSSRAIADILVAPRETLDWIGREYQDAYQATKDAMETVGVETTPEKLQLITNAEDRLVKAEQRLRSWVEAPEYIAWKKAIAIWFGLLIGLVISIVGDLGMMRYIGIPTPRVVDMVLTGLVIGSGSGPMHDLIGILQGGKDALGSLADLAKGKSVKEAAQALHTETMALKKRNE</sequence>
<feature type="transmembrane region" description="Helical" evidence="2">
    <location>
        <begin position="94"/>
        <end position="112"/>
    </location>
</feature>
<keyword evidence="2" id="KW-0812">Transmembrane</keyword>
<keyword evidence="2" id="KW-0472">Membrane</keyword>